<dbReference type="Proteomes" id="UP000001312">
    <property type="component" value="Unassembled WGS sequence"/>
</dbReference>
<gene>
    <name evidence="1" type="ORF">SS1G_00792</name>
</gene>
<reference evidence="2" key="1">
    <citation type="journal article" date="2011" name="PLoS Genet.">
        <title>Genomic analysis of the necrotrophic fungal pathogens Sclerotinia sclerotiorum and Botrytis cinerea.</title>
        <authorList>
            <person name="Amselem J."/>
            <person name="Cuomo C.A."/>
            <person name="van Kan J.A."/>
            <person name="Viaud M."/>
            <person name="Benito E.P."/>
            <person name="Couloux A."/>
            <person name="Coutinho P.M."/>
            <person name="de Vries R.P."/>
            <person name="Dyer P.S."/>
            <person name="Fillinger S."/>
            <person name="Fournier E."/>
            <person name="Gout L."/>
            <person name="Hahn M."/>
            <person name="Kohn L."/>
            <person name="Lapalu N."/>
            <person name="Plummer K.M."/>
            <person name="Pradier J.M."/>
            <person name="Quevillon E."/>
            <person name="Sharon A."/>
            <person name="Simon A."/>
            <person name="ten Have A."/>
            <person name="Tudzynski B."/>
            <person name="Tudzynski P."/>
            <person name="Wincker P."/>
            <person name="Andrew M."/>
            <person name="Anthouard V."/>
            <person name="Beever R.E."/>
            <person name="Beffa R."/>
            <person name="Benoit I."/>
            <person name="Bouzid O."/>
            <person name="Brault B."/>
            <person name="Chen Z."/>
            <person name="Choquer M."/>
            <person name="Collemare J."/>
            <person name="Cotton P."/>
            <person name="Danchin E.G."/>
            <person name="Da Silva C."/>
            <person name="Gautier A."/>
            <person name="Giraud C."/>
            <person name="Giraud T."/>
            <person name="Gonzalez C."/>
            <person name="Grossetete S."/>
            <person name="Guldener U."/>
            <person name="Henrissat B."/>
            <person name="Howlett B.J."/>
            <person name="Kodira C."/>
            <person name="Kretschmer M."/>
            <person name="Lappartient A."/>
            <person name="Leroch M."/>
            <person name="Levis C."/>
            <person name="Mauceli E."/>
            <person name="Neuveglise C."/>
            <person name="Oeser B."/>
            <person name="Pearson M."/>
            <person name="Poulain J."/>
            <person name="Poussereau N."/>
            <person name="Quesneville H."/>
            <person name="Rascle C."/>
            <person name="Schumacher J."/>
            <person name="Segurens B."/>
            <person name="Sexton A."/>
            <person name="Silva E."/>
            <person name="Sirven C."/>
            <person name="Soanes D.M."/>
            <person name="Talbot N.J."/>
            <person name="Templeton M."/>
            <person name="Yandava C."/>
            <person name="Yarden O."/>
            <person name="Zeng Q."/>
            <person name="Rollins J.A."/>
            <person name="Lebrun M.H."/>
            <person name="Dickman M."/>
        </authorList>
    </citation>
    <scope>NUCLEOTIDE SEQUENCE [LARGE SCALE GENOMIC DNA]</scope>
    <source>
        <strain evidence="2">ATCC 18683 / 1980 / Ss-1</strain>
    </source>
</reference>
<dbReference type="RefSeq" id="XP_001598703.1">
    <property type="nucleotide sequence ID" value="XM_001598653.1"/>
</dbReference>
<proteinExistence type="predicted"/>
<dbReference type="HOGENOM" id="CLU_3191585_0_0_1"/>
<dbReference type="EMBL" id="CH476621">
    <property type="protein sequence ID" value="EDN91389.1"/>
    <property type="molecule type" value="Genomic_DNA"/>
</dbReference>
<keyword evidence="2" id="KW-1185">Reference proteome</keyword>
<evidence type="ECO:0000313" key="1">
    <source>
        <dbReference type="EMBL" id="EDN91389.1"/>
    </source>
</evidence>
<accession>A7E667</accession>
<dbReference type="GeneID" id="5494338"/>
<organism evidence="1 2">
    <name type="scientific">Sclerotinia sclerotiorum (strain ATCC 18683 / 1980 / Ss-1)</name>
    <name type="common">White mold</name>
    <name type="synonym">Whetzelinia sclerotiorum</name>
    <dbReference type="NCBI Taxonomy" id="665079"/>
    <lineage>
        <taxon>Eukaryota</taxon>
        <taxon>Fungi</taxon>
        <taxon>Dikarya</taxon>
        <taxon>Ascomycota</taxon>
        <taxon>Pezizomycotina</taxon>
        <taxon>Leotiomycetes</taxon>
        <taxon>Helotiales</taxon>
        <taxon>Sclerotiniaceae</taxon>
        <taxon>Sclerotinia</taxon>
    </lineage>
</organism>
<name>A7E667_SCLS1</name>
<dbReference type="AlphaFoldDB" id="A7E667"/>
<sequence>MELKAGEAVLVESMSTRMPDSYGDRILALRCFTSYELKKFAKHLNL</sequence>
<evidence type="ECO:0000313" key="2">
    <source>
        <dbReference type="Proteomes" id="UP000001312"/>
    </source>
</evidence>
<protein>
    <submittedName>
        <fullName evidence="1">Uncharacterized protein</fullName>
    </submittedName>
</protein>
<dbReference type="InParanoid" id="A7E667"/>
<dbReference type="KEGG" id="ssl:SS1G_00792"/>